<dbReference type="GO" id="GO:0140664">
    <property type="term" value="F:ATP-dependent DNA damage sensor activity"/>
    <property type="evidence" value="ECO:0007669"/>
    <property type="project" value="InterPro"/>
</dbReference>
<keyword evidence="6" id="KW-1185">Reference proteome</keyword>
<keyword evidence="3" id="KW-0238">DNA-binding</keyword>
<evidence type="ECO:0000259" key="4">
    <source>
        <dbReference type="SMART" id="SM00534"/>
    </source>
</evidence>
<sequence length="513" mass="56581">MKVHLLYADRDVEAVEIPRNRQAALDTLALHVDSVTREVVSDLDLETLWQAMAGDDEVVLLAVRQTMLAGPATVDEVHYRQDVLADCLANSDVVRRLYAIACQALEGERGIYRGFFSDHGEGLLTRSVQVVQMLLDVLRTLRRLGEEHAASFRSTGFTRFFAELEDQLDDAYFAEVEEHLSMLHFKGGLVLSARLGAGNQSTAYVLRRPNPENRSGWFTTKSVLRKPNHGFTIPDRDESSFRALGELRDRGLDIVAAGLGEAAEHVLSYFRALRTEVGFYVGALTLHDRLRALDAPVTFPEVHEPSDPRLRARDLYDPCLALHLGRRAVGNDLDADDARLVVVTGANQGGKSTFLRSLGIAHLMARSGLFVPASELATGLAAGIYTHFRREEDATMTSGKFDEELARMSLIADRIGPGSVLLGNESFGATNEREGSDIATDVIDALEDSGVRVVIVTHMYDLAHRYEVRARPGTVFLRADRNDDGSRGYRLSVAPPLPTSFGEDVYRAVFADA</sequence>
<dbReference type="SUPFAM" id="SSF52540">
    <property type="entry name" value="P-loop containing nucleoside triphosphate hydrolases"/>
    <property type="match status" value="1"/>
</dbReference>
<evidence type="ECO:0000313" key="6">
    <source>
        <dbReference type="Proteomes" id="UP000035721"/>
    </source>
</evidence>
<feature type="domain" description="DNA mismatch repair proteins mutS family" evidence="4">
    <location>
        <begin position="338"/>
        <end position="510"/>
    </location>
</feature>
<dbReference type="GO" id="GO:0005829">
    <property type="term" value="C:cytosol"/>
    <property type="evidence" value="ECO:0007669"/>
    <property type="project" value="TreeGrafter"/>
</dbReference>
<evidence type="ECO:0000256" key="2">
    <source>
        <dbReference type="ARBA" id="ARBA00022840"/>
    </source>
</evidence>
<accession>A0A077LT02</accession>
<dbReference type="InterPro" id="IPR045076">
    <property type="entry name" value="MutS"/>
</dbReference>
<organism evidence="5 6">
    <name type="scientific">Nostocoides japonicum T1-X7</name>
    <dbReference type="NCBI Taxonomy" id="1194083"/>
    <lineage>
        <taxon>Bacteria</taxon>
        <taxon>Bacillati</taxon>
        <taxon>Actinomycetota</taxon>
        <taxon>Actinomycetes</taxon>
        <taxon>Micrococcales</taxon>
        <taxon>Intrasporangiaceae</taxon>
        <taxon>Nostocoides</taxon>
    </lineage>
</organism>
<dbReference type="AlphaFoldDB" id="A0A077LT02"/>
<dbReference type="SMART" id="SM00534">
    <property type="entry name" value="MUTSac"/>
    <property type="match status" value="1"/>
</dbReference>
<gene>
    <name evidence="5" type="ORF">BN12_1020016</name>
</gene>
<dbReference type="InterPro" id="IPR000432">
    <property type="entry name" value="DNA_mismatch_repair_MutS_C"/>
</dbReference>
<dbReference type="GO" id="GO:0005524">
    <property type="term" value="F:ATP binding"/>
    <property type="evidence" value="ECO:0007669"/>
    <property type="project" value="UniProtKB-KW"/>
</dbReference>
<keyword evidence="1" id="KW-0547">Nucleotide-binding</keyword>
<dbReference type="RefSeq" id="WP_048552694.1">
    <property type="nucleotide sequence ID" value="NZ_HF570958.1"/>
</dbReference>
<dbReference type="PANTHER" id="PTHR11361">
    <property type="entry name" value="DNA MISMATCH REPAIR PROTEIN MUTS FAMILY MEMBER"/>
    <property type="match status" value="1"/>
</dbReference>
<evidence type="ECO:0000313" key="5">
    <source>
        <dbReference type="EMBL" id="CCH76051.1"/>
    </source>
</evidence>
<reference evidence="5 6" key="1">
    <citation type="journal article" date="2013" name="ISME J.">
        <title>A metabolic model for members of the genus Tetrasphaera involved in enhanced biological phosphorus removal.</title>
        <authorList>
            <person name="Kristiansen R."/>
            <person name="Nguyen H.T.T."/>
            <person name="Saunders A.M."/>
            <person name="Nielsen J.L."/>
            <person name="Wimmer R."/>
            <person name="Le V.Q."/>
            <person name="McIlroy S.J."/>
            <person name="Petrovski S."/>
            <person name="Seviour R.J."/>
            <person name="Calteau A."/>
            <person name="Nielsen K.L."/>
            <person name="Nielsen P.H."/>
        </authorList>
    </citation>
    <scope>NUCLEOTIDE SEQUENCE [LARGE SCALE GENOMIC DNA]</scope>
    <source>
        <strain evidence="5 6">T1-X7</strain>
    </source>
</reference>
<dbReference type="Proteomes" id="UP000035721">
    <property type="component" value="Unassembled WGS sequence"/>
</dbReference>
<comment type="caution">
    <text evidence="5">The sequence shown here is derived from an EMBL/GenBank/DDBJ whole genome shotgun (WGS) entry which is preliminary data.</text>
</comment>
<dbReference type="EMBL" id="CAJB01000005">
    <property type="protein sequence ID" value="CCH76051.1"/>
    <property type="molecule type" value="Genomic_DNA"/>
</dbReference>
<dbReference type="GO" id="GO:0006298">
    <property type="term" value="P:mismatch repair"/>
    <property type="evidence" value="ECO:0007669"/>
    <property type="project" value="InterPro"/>
</dbReference>
<dbReference type="GO" id="GO:0030983">
    <property type="term" value="F:mismatched DNA binding"/>
    <property type="evidence" value="ECO:0007669"/>
    <property type="project" value="InterPro"/>
</dbReference>
<dbReference type="STRING" id="1194083.BN12_1020016"/>
<dbReference type="Gene3D" id="3.40.50.300">
    <property type="entry name" value="P-loop containing nucleotide triphosphate hydrolases"/>
    <property type="match status" value="1"/>
</dbReference>
<name>A0A077LT02_9MICO</name>
<protein>
    <submittedName>
        <fullName evidence="5">Putative DNA mismatch repair protein</fullName>
    </submittedName>
</protein>
<dbReference type="PANTHER" id="PTHR11361:SF34">
    <property type="entry name" value="DNA MISMATCH REPAIR PROTEIN MSH1, MITOCHONDRIAL"/>
    <property type="match status" value="1"/>
</dbReference>
<keyword evidence="2" id="KW-0067">ATP-binding</keyword>
<dbReference type="OrthoDB" id="9808166at2"/>
<dbReference type="Pfam" id="PF00488">
    <property type="entry name" value="MutS_V"/>
    <property type="match status" value="1"/>
</dbReference>
<evidence type="ECO:0000256" key="3">
    <source>
        <dbReference type="ARBA" id="ARBA00023125"/>
    </source>
</evidence>
<evidence type="ECO:0000256" key="1">
    <source>
        <dbReference type="ARBA" id="ARBA00022741"/>
    </source>
</evidence>
<dbReference type="InterPro" id="IPR027417">
    <property type="entry name" value="P-loop_NTPase"/>
</dbReference>
<proteinExistence type="predicted"/>